<feature type="region of interest" description="Disordered" evidence="1">
    <location>
        <begin position="1"/>
        <end position="34"/>
    </location>
</feature>
<organism evidence="2 3">
    <name type="scientific">Eragrostis curvula</name>
    <name type="common">weeping love grass</name>
    <dbReference type="NCBI Taxonomy" id="38414"/>
    <lineage>
        <taxon>Eukaryota</taxon>
        <taxon>Viridiplantae</taxon>
        <taxon>Streptophyta</taxon>
        <taxon>Embryophyta</taxon>
        <taxon>Tracheophyta</taxon>
        <taxon>Spermatophyta</taxon>
        <taxon>Magnoliopsida</taxon>
        <taxon>Liliopsida</taxon>
        <taxon>Poales</taxon>
        <taxon>Poaceae</taxon>
        <taxon>PACMAD clade</taxon>
        <taxon>Chloridoideae</taxon>
        <taxon>Eragrostideae</taxon>
        <taxon>Eragrostidinae</taxon>
        <taxon>Eragrostis</taxon>
    </lineage>
</organism>
<evidence type="ECO:0000313" key="3">
    <source>
        <dbReference type="Proteomes" id="UP000324897"/>
    </source>
</evidence>
<evidence type="ECO:0000256" key="1">
    <source>
        <dbReference type="SAM" id="MobiDB-lite"/>
    </source>
</evidence>
<accession>A0A5J9TXB0</accession>
<feature type="compositionally biased region" description="Polar residues" evidence="1">
    <location>
        <begin position="1"/>
        <end position="13"/>
    </location>
</feature>
<dbReference type="EMBL" id="RWGY01000031">
    <property type="protein sequence ID" value="TVU15980.1"/>
    <property type="molecule type" value="Genomic_DNA"/>
</dbReference>
<comment type="caution">
    <text evidence="2">The sequence shown here is derived from an EMBL/GenBank/DDBJ whole genome shotgun (WGS) entry which is preliminary data.</text>
</comment>
<dbReference type="Gramene" id="TVU15980">
    <property type="protein sequence ID" value="TVU15980"/>
    <property type="gene ID" value="EJB05_39526"/>
</dbReference>
<dbReference type="AlphaFoldDB" id="A0A5J9TXB0"/>
<dbReference type="Proteomes" id="UP000324897">
    <property type="component" value="Unassembled WGS sequence"/>
</dbReference>
<sequence>MLLSIVGTSSSSCGGMPTGASRKPSGGGAPQGKCKCASMEQPIARGSGICVGEGKMRTGTASNEASKRVPGCAAPLPSTVSGRLTRRINANAKTKLDNMFSLKQSHSTAQIKWNHGLDWLSTRPRARKAKGEGVAGKERWPCSAIEDMSRERRISLMHEPVL</sequence>
<name>A0A5J9TXB0_9POAL</name>
<gene>
    <name evidence="2" type="ORF">EJB05_39526</name>
</gene>
<evidence type="ECO:0000313" key="2">
    <source>
        <dbReference type="EMBL" id="TVU15980.1"/>
    </source>
</evidence>
<reference evidence="2 3" key="1">
    <citation type="journal article" date="2019" name="Sci. Rep.">
        <title>A high-quality genome of Eragrostis curvula grass provides insights into Poaceae evolution and supports new strategies to enhance forage quality.</title>
        <authorList>
            <person name="Carballo J."/>
            <person name="Santos B.A.C.M."/>
            <person name="Zappacosta D."/>
            <person name="Garbus I."/>
            <person name="Selva J.P."/>
            <person name="Gallo C.A."/>
            <person name="Diaz A."/>
            <person name="Albertini E."/>
            <person name="Caccamo M."/>
            <person name="Echenique V."/>
        </authorList>
    </citation>
    <scope>NUCLEOTIDE SEQUENCE [LARGE SCALE GENOMIC DNA]</scope>
    <source>
        <strain evidence="3">cv. Victoria</strain>
        <tissue evidence="2">Leaf</tissue>
    </source>
</reference>
<protein>
    <submittedName>
        <fullName evidence="2">Uncharacterized protein</fullName>
    </submittedName>
</protein>
<proteinExistence type="predicted"/>
<keyword evidence="3" id="KW-1185">Reference proteome</keyword>